<protein>
    <submittedName>
        <fullName evidence="1">Uncharacterized protein</fullName>
    </submittedName>
</protein>
<evidence type="ECO:0000313" key="2">
    <source>
        <dbReference type="Proteomes" id="UP000499080"/>
    </source>
</evidence>
<proteinExistence type="predicted"/>
<evidence type="ECO:0000313" key="1">
    <source>
        <dbReference type="EMBL" id="GBN04365.1"/>
    </source>
</evidence>
<dbReference type="Proteomes" id="UP000499080">
    <property type="component" value="Unassembled WGS sequence"/>
</dbReference>
<accession>A0A4Y2KPT8</accession>
<organism evidence="1 2">
    <name type="scientific">Araneus ventricosus</name>
    <name type="common">Orbweaver spider</name>
    <name type="synonym">Epeira ventricosa</name>
    <dbReference type="NCBI Taxonomy" id="182803"/>
    <lineage>
        <taxon>Eukaryota</taxon>
        <taxon>Metazoa</taxon>
        <taxon>Ecdysozoa</taxon>
        <taxon>Arthropoda</taxon>
        <taxon>Chelicerata</taxon>
        <taxon>Arachnida</taxon>
        <taxon>Araneae</taxon>
        <taxon>Araneomorphae</taxon>
        <taxon>Entelegynae</taxon>
        <taxon>Araneoidea</taxon>
        <taxon>Araneidae</taxon>
        <taxon>Araneus</taxon>
    </lineage>
</organism>
<dbReference type="EMBL" id="BGPR01004877">
    <property type="protein sequence ID" value="GBN04365.1"/>
    <property type="molecule type" value="Genomic_DNA"/>
</dbReference>
<sequence length="92" mass="10032">MVSVGSAMVWASSGCVLEGQGMNALLTLQMLLLPGRISKEENDFVRRDTSLIVNLPPSAFSQSSHVCSRNVSIAHVECLLRIQSLSKEKPNF</sequence>
<reference evidence="1 2" key="1">
    <citation type="journal article" date="2019" name="Sci. Rep.">
        <title>Orb-weaving spider Araneus ventricosus genome elucidates the spidroin gene catalogue.</title>
        <authorList>
            <person name="Kono N."/>
            <person name="Nakamura H."/>
            <person name="Ohtoshi R."/>
            <person name="Moran D.A.P."/>
            <person name="Shinohara A."/>
            <person name="Yoshida Y."/>
            <person name="Fujiwara M."/>
            <person name="Mori M."/>
            <person name="Tomita M."/>
            <person name="Arakawa K."/>
        </authorList>
    </citation>
    <scope>NUCLEOTIDE SEQUENCE [LARGE SCALE GENOMIC DNA]</scope>
</reference>
<comment type="caution">
    <text evidence="1">The sequence shown here is derived from an EMBL/GenBank/DDBJ whole genome shotgun (WGS) entry which is preliminary data.</text>
</comment>
<name>A0A4Y2KPT8_ARAVE</name>
<gene>
    <name evidence="1" type="ORF">AVEN_123319_1</name>
</gene>
<dbReference type="AlphaFoldDB" id="A0A4Y2KPT8"/>
<keyword evidence="2" id="KW-1185">Reference proteome</keyword>